<dbReference type="Proteomes" id="UP000036681">
    <property type="component" value="Unplaced"/>
</dbReference>
<sequence length="370" mass="42550">MKDEVTVEGVPPEECSKLAKNKGIWMDGKKLQVFEESPGRWRSHNPTELKSEMPMSVPECKKVWQADDNGFLILVRKPTRVRRTKKDEEDRNNPKYQFLFDELKKRLDRHKSAEEIHRCHLINHLRTIVRWIAATDSNTAARILMETDDVVATKVEEQLLIYACEGGRHLHPPNNYTAVDKVRGLIFDAPTLSRFETEKLAATLQQLRLKIGQSSLEPGRTEMKKTIFDKVRDVGEQALREIQSDLGHTGESLARSIEDVVSHWRLCLTLAVMAVLGIVTTAICFYCEGARLMCCILASRVRRRKEERRKSKAAVPRKGDVAQAKAFEACWRSLQMSLDKDKLNFHIRHLDLLQERAQRGQMLNFSCFEA</sequence>
<dbReference type="AlphaFoldDB" id="A0A0M3HMI9"/>
<organism evidence="1 2">
    <name type="scientific">Ascaris lumbricoides</name>
    <name type="common">Giant roundworm</name>
    <dbReference type="NCBI Taxonomy" id="6252"/>
    <lineage>
        <taxon>Eukaryota</taxon>
        <taxon>Metazoa</taxon>
        <taxon>Ecdysozoa</taxon>
        <taxon>Nematoda</taxon>
        <taxon>Chromadorea</taxon>
        <taxon>Rhabditida</taxon>
        <taxon>Spirurina</taxon>
        <taxon>Ascaridomorpha</taxon>
        <taxon>Ascaridoidea</taxon>
        <taxon>Ascarididae</taxon>
        <taxon>Ascaris</taxon>
    </lineage>
</organism>
<accession>A0A0M3HMI9</accession>
<evidence type="ECO:0000313" key="2">
    <source>
        <dbReference type="WBParaSite" id="ALUE_0000274201-mRNA-1"/>
    </source>
</evidence>
<keyword evidence="1" id="KW-1185">Reference proteome</keyword>
<name>A0A0M3HMI9_ASCLU</name>
<dbReference type="WBParaSite" id="ALUE_0000274201-mRNA-1">
    <property type="protein sequence ID" value="ALUE_0000274201-mRNA-1"/>
    <property type="gene ID" value="ALUE_0000274201"/>
</dbReference>
<reference evidence="2" key="1">
    <citation type="submission" date="2017-02" db="UniProtKB">
        <authorList>
            <consortium name="WormBaseParasite"/>
        </authorList>
    </citation>
    <scope>IDENTIFICATION</scope>
</reference>
<proteinExistence type="predicted"/>
<protein>
    <submittedName>
        <fullName evidence="2">SHSP domain-containing protein</fullName>
    </submittedName>
</protein>
<evidence type="ECO:0000313" key="1">
    <source>
        <dbReference type="Proteomes" id="UP000036681"/>
    </source>
</evidence>